<evidence type="ECO:0000313" key="2">
    <source>
        <dbReference type="Proteomes" id="UP000660110"/>
    </source>
</evidence>
<accession>A0A917EZ68</accession>
<sequence>MSDYLIKMLTNKIVASLPKEKREIYAYVINMEDEFAEEADSAEEFMVRLKSESPHKHAAKHFGMTFFELLQTINHIDREIAGQLETRIQLVSWKDYTEVARAKMGIPLHQKVFLLSL</sequence>
<protein>
    <submittedName>
        <fullName evidence="1">Uncharacterized protein</fullName>
    </submittedName>
</protein>
<dbReference type="AlphaFoldDB" id="A0A917EZ68"/>
<reference evidence="1" key="1">
    <citation type="journal article" date="2014" name="Int. J. Syst. Evol. Microbiol.">
        <title>Complete genome sequence of Corynebacterium casei LMG S-19264T (=DSM 44701T), isolated from a smear-ripened cheese.</title>
        <authorList>
            <consortium name="US DOE Joint Genome Institute (JGI-PGF)"/>
            <person name="Walter F."/>
            <person name="Albersmeier A."/>
            <person name="Kalinowski J."/>
            <person name="Ruckert C."/>
        </authorList>
    </citation>
    <scope>NUCLEOTIDE SEQUENCE</scope>
    <source>
        <strain evidence="1">CGMCC 1.12153</strain>
    </source>
</reference>
<gene>
    <name evidence="1" type="ORF">GCM10010954_28540</name>
</gene>
<comment type="caution">
    <text evidence="1">The sequence shown here is derived from an EMBL/GenBank/DDBJ whole genome shotgun (WGS) entry which is preliminary data.</text>
</comment>
<evidence type="ECO:0000313" key="1">
    <source>
        <dbReference type="EMBL" id="GGF27715.1"/>
    </source>
</evidence>
<dbReference type="EMBL" id="BMEL01000003">
    <property type="protein sequence ID" value="GGF27715.1"/>
    <property type="molecule type" value="Genomic_DNA"/>
</dbReference>
<name>A0A917EZ68_HALAA</name>
<reference evidence="1" key="2">
    <citation type="submission" date="2020-09" db="EMBL/GenBank/DDBJ databases">
        <authorList>
            <person name="Sun Q."/>
            <person name="Zhou Y."/>
        </authorList>
    </citation>
    <scope>NUCLEOTIDE SEQUENCE</scope>
    <source>
        <strain evidence="1">CGMCC 1.12153</strain>
    </source>
</reference>
<dbReference type="Proteomes" id="UP000660110">
    <property type="component" value="Unassembled WGS sequence"/>
</dbReference>
<proteinExistence type="predicted"/>
<dbReference type="RefSeq" id="WP_188378172.1">
    <property type="nucleotide sequence ID" value="NZ_BMEL01000003.1"/>
</dbReference>
<keyword evidence="2" id="KW-1185">Reference proteome</keyword>
<organism evidence="1 2">
    <name type="scientific">Halobacillus andaensis</name>
    <dbReference type="NCBI Taxonomy" id="1176239"/>
    <lineage>
        <taxon>Bacteria</taxon>
        <taxon>Bacillati</taxon>
        <taxon>Bacillota</taxon>
        <taxon>Bacilli</taxon>
        <taxon>Bacillales</taxon>
        <taxon>Bacillaceae</taxon>
        <taxon>Halobacillus</taxon>
    </lineage>
</organism>